<comment type="caution">
    <text evidence="1">The sequence shown here is derived from an EMBL/GenBank/DDBJ whole genome shotgun (WGS) entry which is preliminary data.</text>
</comment>
<gene>
    <name evidence="1" type="ORF">CEXT_684901</name>
</gene>
<keyword evidence="2" id="KW-1185">Reference proteome</keyword>
<reference evidence="1 2" key="1">
    <citation type="submission" date="2021-06" db="EMBL/GenBank/DDBJ databases">
        <title>Caerostris extrusa draft genome.</title>
        <authorList>
            <person name="Kono N."/>
            <person name="Arakawa K."/>
        </authorList>
    </citation>
    <scope>NUCLEOTIDE SEQUENCE [LARGE SCALE GENOMIC DNA]</scope>
</reference>
<protein>
    <submittedName>
        <fullName evidence="1">Uncharacterized protein</fullName>
    </submittedName>
</protein>
<organism evidence="1 2">
    <name type="scientific">Caerostris extrusa</name>
    <name type="common">Bark spider</name>
    <name type="synonym">Caerostris bankana</name>
    <dbReference type="NCBI Taxonomy" id="172846"/>
    <lineage>
        <taxon>Eukaryota</taxon>
        <taxon>Metazoa</taxon>
        <taxon>Ecdysozoa</taxon>
        <taxon>Arthropoda</taxon>
        <taxon>Chelicerata</taxon>
        <taxon>Arachnida</taxon>
        <taxon>Araneae</taxon>
        <taxon>Araneomorphae</taxon>
        <taxon>Entelegynae</taxon>
        <taxon>Araneoidea</taxon>
        <taxon>Araneidae</taxon>
        <taxon>Caerostris</taxon>
    </lineage>
</organism>
<name>A0AAV4NXX8_CAEEX</name>
<dbReference type="Proteomes" id="UP001054945">
    <property type="component" value="Unassembled WGS sequence"/>
</dbReference>
<evidence type="ECO:0000313" key="2">
    <source>
        <dbReference type="Proteomes" id="UP001054945"/>
    </source>
</evidence>
<accession>A0AAV4NXX8</accession>
<dbReference type="EMBL" id="BPLR01003771">
    <property type="protein sequence ID" value="GIX88484.1"/>
    <property type="molecule type" value="Genomic_DNA"/>
</dbReference>
<proteinExistence type="predicted"/>
<evidence type="ECO:0000313" key="1">
    <source>
        <dbReference type="EMBL" id="GIX88484.1"/>
    </source>
</evidence>
<sequence length="156" mass="17894">MKWDDLARQLTDVPNGSGRCVYAALHSVDDGSCLGRYPKDGQPVHAPFYSSDMKYWHYWLLNTCSMHLEFEVCPNSDPVTEVCRNLDRGKTALLSESERDNAAEESISGSYDAVFIGNHPQRHAFHLRQGGEKRFARPDDQLRLSRNANRQRYFID</sequence>
<dbReference type="AlphaFoldDB" id="A0AAV4NXX8"/>